<feature type="transmembrane region" description="Helical" evidence="5">
    <location>
        <begin position="21"/>
        <end position="41"/>
    </location>
</feature>
<gene>
    <name evidence="7" type="ORF">FNW11_06700</name>
    <name evidence="6" type="ORF">FNW12_01570</name>
</gene>
<keyword evidence="3 5" id="KW-1133">Transmembrane helix</keyword>
<dbReference type="RefSeq" id="WP_143386579.1">
    <property type="nucleotide sequence ID" value="NZ_VJZL01000008.1"/>
</dbReference>
<name>A0A553BS32_9FLAO</name>
<comment type="caution">
    <text evidence="7">The sequence shown here is derived from an EMBL/GenBank/DDBJ whole genome shotgun (WGS) entry which is preliminary data.</text>
</comment>
<keyword evidence="4 5" id="KW-0472">Membrane</keyword>
<dbReference type="EMBL" id="VJZN01000002">
    <property type="protein sequence ID" value="TRX09831.1"/>
    <property type="molecule type" value="Genomic_DNA"/>
</dbReference>
<dbReference type="InterPro" id="IPR032808">
    <property type="entry name" value="DoxX"/>
</dbReference>
<evidence type="ECO:0000313" key="8">
    <source>
        <dbReference type="Proteomes" id="UP000318528"/>
    </source>
</evidence>
<comment type="subcellular location">
    <subcellularLocation>
        <location evidence="1">Membrane</location>
        <topology evidence="1">Multi-pass membrane protein</topology>
    </subcellularLocation>
</comment>
<keyword evidence="2 5" id="KW-0812">Transmembrane</keyword>
<evidence type="ECO:0000313" key="6">
    <source>
        <dbReference type="EMBL" id="TRX09831.1"/>
    </source>
</evidence>
<dbReference type="Proteomes" id="UP000318669">
    <property type="component" value="Unassembled WGS sequence"/>
</dbReference>
<evidence type="ECO:0000313" key="7">
    <source>
        <dbReference type="EMBL" id="TRX11060.1"/>
    </source>
</evidence>
<organism evidence="7 9">
    <name type="scientific">Flavobacterium gawalongense</name>
    <dbReference type="NCBI Taxonomy" id="2594432"/>
    <lineage>
        <taxon>Bacteria</taxon>
        <taxon>Pseudomonadati</taxon>
        <taxon>Bacteroidota</taxon>
        <taxon>Flavobacteriia</taxon>
        <taxon>Flavobacteriales</taxon>
        <taxon>Flavobacteriaceae</taxon>
        <taxon>Flavobacterium</taxon>
    </lineage>
</organism>
<evidence type="ECO:0000256" key="4">
    <source>
        <dbReference type="ARBA" id="ARBA00023136"/>
    </source>
</evidence>
<proteinExistence type="predicted"/>
<dbReference type="EMBL" id="VJZL01000008">
    <property type="protein sequence ID" value="TRX11060.1"/>
    <property type="molecule type" value="Genomic_DNA"/>
</dbReference>
<evidence type="ECO:0000256" key="1">
    <source>
        <dbReference type="ARBA" id="ARBA00004141"/>
    </source>
</evidence>
<accession>A0A553BS32</accession>
<reference evidence="8 9" key="1">
    <citation type="submission" date="2019-07" db="EMBL/GenBank/DDBJ databases">
        <title>Novel species of Flavobacterium.</title>
        <authorList>
            <person name="Liu Q."/>
            <person name="Xin Y.-H."/>
        </authorList>
    </citation>
    <scope>NUCLEOTIDE SEQUENCE [LARGE SCALE GENOMIC DNA]</scope>
    <source>
        <strain evidence="6 8">GSP39</strain>
        <strain evidence="7 9">GSR22</strain>
    </source>
</reference>
<feature type="transmembrane region" description="Helical" evidence="5">
    <location>
        <begin position="123"/>
        <end position="142"/>
    </location>
</feature>
<dbReference type="OrthoDB" id="265224at2"/>
<dbReference type="AlphaFoldDB" id="A0A553BS32"/>
<keyword evidence="8" id="KW-1185">Reference proteome</keyword>
<evidence type="ECO:0000256" key="2">
    <source>
        <dbReference type="ARBA" id="ARBA00022692"/>
    </source>
</evidence>
<dbReference type="Proteomes" id="UP000318528">
    <property type="component" value="Unassembled WGS sequence"/>
</dbReference>
<dbReference type="GO" id="GO:0016020">
    <property type="term" value="C:membrane"/>
    <property type="evidence" value="ECO:0007669"/>
    <property type="project" value="UniProtKB-SubCell"/>
</dbReference>
<dbReference type="Pfam" id="PF07681">
    <property type="entry name" value="DoxX"/>
    <property type="match status" value="1"/>
</dbReference>
<evidence type="ECO:0000256" key="5">
    <source>
        <dbReference type="SAM" id="Phobius"/>
    </source>
</evidence>
<feature type="transmembrane region" description="Helical" evidence="5">
    <location>
        <begin position="85"/>
        <end position="103"/>
    </location>
</feature>
<sequence>MNQVFHSFYFHFSKQMEKHSIDIMRIAIAIVFIWFGTLKVIGMSPAEELVEKTVYWFRPEIFIPILGLAEVIIGLGLLIKRFIPFTIILLLLHMAVTFFPLFILPRICFDAFPYCPTMAGQYIIKNLVLIAGALVVGGKYNVKYYDDKELANTEI</sequence>
<protein>
    <submittedName>
        <fullName evidence="7">DUF417 family protein</fullName>
    </submittedName>
</protein>
<evidence type="ECO:0000313" key="9">
    <source>
        <dbReference type="Proteomes" id="UP000318669"/>
    </source>
</evidence>
<feature type="transmembrane region" description="Helical" evidence="5">
    <location>
        <begin position="61"/>
        <end position="78"/>
    </location>
</feature>
<evidence type="ECO:0000256" key="3">
    <source>
        <dbReference type="ARBA" id="ARBA00022989"/>
    </source>
</evidence>